<gene>
    <name evidence="2" type="ORF">ODALV1_LOCUS29583</name>
</gene>
<name>A0ABP1S4G5_9HEXA</name>
<dbReference type="EMBL" id="CAXLJM020000157">
    <property type="protein sequence ID" value="CAL8143448.1"/>
    <property type="molecule type" value="Genomic_DNA"/>
</dbReference>
<keyword evidence="1" id="KW-0732">Signal</keyword>
<comment type="caution">
    <text evidence="2">The sequence shown here is derived from an EMBL/GenBank/DDBJ whole genome shotgun (WGS) entry which is preliminary data.</text>
</comment>
<sequence>MKLLLLLLSTQCVLGAYGPWEDIKKSYENISYDRAAAEVRQKGFEDTCSLIANGQEDLCYDDCMLRTSYGLMEFGEGRFVVVTEYSVYGLEAKVLNLPKVVDHEALTNQALKQRIYSCRIVDWTSA</sequence>
<evidence type="ECO:0000313" key="2">
    <source>
        <dbReference type="EMBL" id="CAL8143448.1"/>
    </source>
</evidence>
<protein>
    <submittedName>
        <fullName evidence="2">Uncharacterized protein</fullName>
    </submittedName>
</protein>
<dbReference type="Proteomes" id="UP001642540">
    <property type="component" value="Unassembled WGS sequence"/>
</dbReference>
<keyword evidence="3" id="KW-1185">Reference proteome</keyword>
<reference evidence="2 3" key="1">
    <citation type="submission" date="2024-08" db="EMBL/GenBank/DDBJ databases">
        <authorList>
            <person name="Cucini C."/>
            <person name="Frati F."/>
        </authorList>
    </citation>
    <scope>NUCLEOTIDE SEQUENCE [LARGE SCALE GENOMIC DNA]</scope>
</reference>
<evidence type="ECO:0000256" key="1">
    <source>
        <dbReference type="SAM" id="SignalP"/>
    </source>
</evidence>
<accession>A0ABP1S4G5</accession>
<feature type="signal peptide" evidence="1">
    <location>
        <begin position="1"/>
        <end position="15"/>
    </location>
</feature>
<organism evidence="2 3">
    <name type="scientific">Orchesella dallaii</name>
    <dbReference type="NCBI Taxonomy" id="48710"/>
    <lineage>
        <taxon>Eukaryota</taxon>
        <taxon>Metazoa</taxon>
        <taxon>Ecdysozoa</taxon>
        <taxon>Arthropoda</taxon>
        <taxon>Hexapoda</taxon>
        <taxon>Collembola</taxon>
        <taxon>Entomobryomorpha</taxon>
        <taxon>Entomobryoidea</taxon>
        <taxon>Orchesellidae</taxon>
        <taxon>Orchesellinae</taxon>
        <taxon>Orchesella</taxon>
    </lineage>
</organism>
<evidence type="ECO:0000313" key="3">
    <source>
        <dbReference type="Proteomes" id="UP001642540"/>
    </source>
</evidence>
<feature type="chain" id="PRO_5045784507" evidence="1">
    <location>
        <begin position="16"/>
        <end position="126"/>
    </location>
</feature>
<proteinExistence type="predicted"/>